<evidence type="ECO:0000313" key="3">
    <source>
        <dbReference type="Proteomes" id="UP001499882"/>
    </source>
</evidence>
<gene>
    <name evidence="2" type="ORF">GCM10023350_16610</name>
</gene>
<sequence length="525" mass="57730">MGVQSAVLRNRIRGVIAVTDGGSWRAEMGFLTRQRELGELMALTASGAIQLPDFQRDYLWSDERVRQLLVTVAQGHPLGAVLLLDTGTLHLRLRAVPLEGTDPARGTRPELLLLDGQHRLTALTQALTGSGVVGTEDAGSRRYLLHVPTALARPDDLYDAVRSVPASEPDLELEHGCFPLGSIFSDDATRWLTAYGAEHEEEVRSFLSGVVSPMRSYGVPTIELDERTTMAAVATVFERINQSSVSLTVFELLTARFAGDRSYAEWTGAQFRLRDDWDAIRGQLDDHPVLDRFGGDDFVQAVALVATHTGPMATTARKEDVLDLSLAEYLLWAPRVRDALLWAATFLDEQHLHVAGDLPYPRQVVPLAAIRAVLGDAADVYATRARVRQWFWCGVLGELYDGAIEARFARDLDEVPGWAMGDTSTTPDTVAAASFRESRLHPRRTHSAAYKGSFALLMGLDAMEWVFDESFDKAHYLQLKIAAHEADPALLGMGEGDEFFVARRAALRALVEEAMGKPVAPVEEA</sequence>
<dbReference type="PANTHER" id="PTHR37292">
    <property type="entry name" value="VNG6097C"/>
    <property type="match status" value="1"/>
</dbReference>
<evidence type="ECO:0000259" key="1">
    <source>
        <dbReference type="Pfam" id="PF03235"/>
    </source>
</evidence>
<protein>
    <submittedName>
        <fullName evidence="2">DUF262 domain-containing protein</fullName>
    </submittedName>
</protein>
<keyword evidence="3" id="KW-1185">Reference proteome</keyword>
<dbReference type="EMBL" id="BAABKN010000009">
    <property type="protein sequence ID" value="GAA4733713.1"/>
    <property type="molecule type" value="Genomic_DNA"/>
</dbReference>
<feature type="domain" description="GmrSD restriction endonucleases N-terminal" evidence="1">
    <location>
        <begin position="44"/>
        <end position="257"/>
    </location>
</feature>
<comment type="caution">
    <text evidence="2">The sequence shown here is derived from an EMBL/GenBank/DDBJ whole genome shotgun (WGS) entry which is preliminary data.</text>
</comment>
<dbReference type="Pfam" id="PF03235">
    <property type="entry name" value="GmrSD_N"/>
    <property type="match status" value="1"/>
</dbReference>
<reference evidence="3" key="1">
    <citation type="journal article" date="2019" name="Int. J. Syst. Evol. Microbiol.">
        <title>The Global Catalogue of Microorganisms (GCM) 10K type strain sequencing project: providing services to taxonomists for standard genome sequencing and annotation.</title>
        <authorList>
            <consortium name="The Broad Institute Genomics Platform"/>
            <consortium name="The Broad Institute Genome Sequencing Center for Infectious Disease"/>
            <person name="Wu L."/>
            <person name="Ma J."/>
        </authorList>
    </citation>
    <scope>NUCLEOTIDE SEQUENCE [LARGE SCALE GENOMIC DNA]</scope>
    <source>
        <strain evidence="3">JCM 18532</strain>
    </source>
</reference>
<evidence type="ECO:0000313" key="2">
    <source>
        <dbReference type="EMBL" id="GAA4733713.1"/>
    </source>
</evidence>
<dbReference type="RefSeq" id="WP_345526273.1">
    <property type="nucleotide sequence ID" value="NZ_BAABKN010000009.1"/>
</dbReference>
<dbReference type="Proteomes" id="UP001499882">
    <property type="component" value="Unassembled WGS sequence"/>
</dbReference>
<dbReference type="PANTHER" id="PTHR37292:SF2">
    <property type="entry name" value="DUF262 DOMAIN-CONTAINING PROTEIN"/>
    <property type="match status" value="1"/>
</dbReference>
<organism evidence="2 3">
    <name type="scientific">Nocardioides endophyticus</name>
    <dbReference type="NCBI Taxonomy" id="1353775"/>
    <lineage>
        <taxon>Bacteria</taxon>
        <taxon>Bacillati</taxon>
        <taxon>Actinomycetota</taxon>
        <taxon>Actinomycetes</taxon>
        <taxon>Propionibacteriales</taxon>
        <taxon>Nocardioidaceae</taxon>
        <taxon>Nocardioides</taxon>
    </lineage>
</organism>
<accession>A0ABP8YQP6</accession>
<dbReference type="InterPro" id="IPR004919">
    <property type="entry name" value="GmrSD_N"/>
</dbReference>
<name>A0ABP8YQP6_9ACTN</name>
<proteinExistence type="predicted"/>